<name>A0A6J8AE67_MYTCO</name>
<protein>
    <submittedName>
        <fullName evidence="1">MED23</fullName>
    </submittedName>
</protein>
<accession>A0A6J8AE67</accession>
<proteinExistence type="predicted"/>
<keyword evidence="2" id="KW-1185">Reference proteome</keyword>
<dbReference type="Proteomes" id="UP000507470">
    <property type="component" value="Unassembled WGS sequence"/>
</dbReference>
<gene>
    <name evidence="1" type="ORF">MCOR_6281</name>
</gene>
<organism evidence="1 2">
    <name type="scientific">Mytilus coruscus</name>
    <name type="common">Sea mussel</name>
    <dbReference type="NCBI Taxonomy" id="42192"/>
    <lineage>
        <taxon>Eukaryota</taxon>
        <taxon>Metazoa</taxon>
        <taxon>Spiralia</taxon>
        <taxon>Lophotrochozoa</taxon>
        <taxon>Mollusca</taxon>
        <taxon>Bivalvia</taxon>
        <taxon>Autobranchia</taxon>
        <taxon>Pteriomorphia</taxon>
        <taxon>Mytilida</taxon>
        <taxon>Mytiloidea</taxon>
        <taxon>Mytilidae</taxon>
        <taxon>Mytilinae</taxon>
        <taxon>Mytilus</taxon>
    </lineage>
</organism>
<reference evidence="1 2" key="1">
    <citation type="submission" date="2020-06" db="EMBL/GenBank/DDBJ databases">
        <authorList>
            <person name="Li R."/>
            <person name="Bekaert M."/>
        </authorList>
    </citation>
    <scope>NUCLEOTIDE SEQUENCE [LARGE SCALE GENOMIC DNA]</scope>
    <source>
        <strain evidence="2">wild</strain>
    </source>
</reference>
<evidence type="ECO:0000313" key="2">
    <source>
        <dbReference type="Proteomes" id="UP000507470"/>
    </source>
</evidence>
<evidence type="ECO:0000313" key="1">
    <source>
        <dbReference type="EMBL" id="CAC5365724.1"/>
    </source>
</evidence>
<dbReference type="OrthoDB" id="10011386at2759"/>
<dbReference type="EMBL" id="CACVKT020001176">
    <property type="protein sequence ID" value="CAC5365724.1"/>
    <property type="molecule type" value="Genomic_DNA"/>
</dbReference>
<sequence>MNSERNEKAFTEQEISTLVQTIERILPRFDDNPSAMNNDIIENELANFRKAASFESIAFAYNDLYVGQDWMLKSDTGALILDRHRLAEAWYKRAFISMKQRYCDESEIEFIASDHLENTLEKHVDQLWTSFTKNWSSHTDSCNHKVCSKALVLDGHMKGTRSVCAEKKSETKTSDELGDVVVGCKKKPAAGSIYCKKHASTVTKENPLNEDVKCPDEQVDDLRCNTRKDTYLVKKK</sequence>
<dbReference type="AlphaFoldDB" id="A0A6J8AE67"/>